<feature type="transmembrane region" description="Helical" evidence="6">
    <location>
        <begin position="50"/>
        <end position="71"/>
    </location>
</feature>
<keyword evidence="4 6" id="KW-1133">Transmembrane helix</keyword>
<comment type="similarity">
    <text evidence="2">Belongs to the DRAM/TMEM150 family.</text>
</comment>
<dbReference type="VEuPathDB" id="VectorBase:LOC119170656"/>
<evidence type="ECO:0000256" key="2">
    <source>
        <dbReference type="ARBA" id="ARBA00006565"/>
    </source>
</evidence>
<dbReference type="InterPro" id="IPR019402">
    <property type="entry name" value="CWH43_N"/>
</dbReference>
<evidence type="ECO:0000313" key="8">
    <source>
        <dbReference type="EMBL" id="NOV33232.1"/>
    </source>
</evidence>
<organism evidence="8">
    <name type="scientific">Rhipicephalus microplus</name>
    <name type="common">Cattle tick</name>
    <name type="synonym">Boophilus microplus</name>
    <dbReference type="NCBI Taxonomy" id="6941"/>
    <lineage>
        <taxon>Eukaryota</taxon>
        <taxon>Metazoa</taxon>
        <taxon>Ecdysozoa</taxon>
        <taxon>Arthropoda</taxon>
        <taxon>Chelicerata</taxon>
        <taxon>Arachnida</taxon>
        <taxon>Acari</taxon>
        <taxon>Parasitiformes</taxon>
        <taxon>Ixodida</taxon>
        <taxon>Ixodoidea</taxon>
        <taxon>Ixodidae</taxon>
        <taxon>Rhipicephalinae</taxon>
        <taxon>Rhipicephalus</taxon>
        <taxon>Boophilus</taxon>
    </lineage>
</organism>
<feature type="transmembrane region" description="Helical" evidence="6">
    <location>
        <begin position="155"/>
        <end position="182"/>
    </location>
</feature>
<proteinExistence type="inferred from homology"/>
<feature type="domain" description="CWH43-like N-terminal" evidence="7">
    <location>
        <begin position="7"/>
        <end position="232"/>
    </location>
</feature>
<dbReference type="OMA" id="QVMQTVI"/>
<dbReference type="KEGG" id="rmp:119170656"/>
<dbReference type="GO" id="GO:0012505">
    <property type="term" value="C:endomembrane system"/>
    <property type="evidence" value="ECO:0007669"/>
    <property type="project" value="UniProtKB-SubCell"/>
</dbReference>
<dbReference type="OrthoDB" id="191706at2759"/>
<feature type="transmembrane region" description="Helical" evidence="6">
    <location>
        <begin position="92"/>
        <end position="114"/>
    </location>
</feature>
<reference evidence="8" key="1">
    <citation type="submission" date="2019-09" db="EMBL/GenBank/DDBJ databases">
        <title>Organ-specific transcriptomic study of the physiology of the cattle tick, Rhipicephalus microplus.</title>
        <authorList>
            <person name="Tirloni L."/>
            <person name="Braz G."/>
            <person name="Gandara A.C.P."/>
            <person name="Sabadin G.A."/>
            <person name="da Silva R.M."/>
            <person name="Guizzo M.G."/>
            <person name="Machado J.A."/>
            <person name="Costa E.P."/>
            <person name="Gomes H.F."/>
            <person name="Moraes J."/>
            <person name="Mota M.B.S."/>
            <person name="Mesquita R.D."/>
            <person name="Alvarenga P.H."/>
            <person name="Alves F."/>
            <person name="Seixas A."/>
            <person name="da Fonseca R.N."/>
            <person name="Fogaca A."/>
            <person name="Logullo C."/>
            <person name="Tanaka A."/>
            <person name="Daffre S."/>
            <person name="Termignoni C."/>
            <person name="Vaz I.S.Jr."/>
            <person name="Oliveira P.L."/>
            <person name="Ribeiro J.M."/>
        </authorList>
    </citation>
    <scope>NUCLEOTIDE SEQUENCE</scope>
    <source>
        <strain evidence="8">Porto Alegre</strain>
    </source>
</reference>
<dbReference type="RefSeq" id="XP_037277777.1">
    <property type="nucleotide sequence ID" value="XM_037421880.1"/>
</dbReference>
<sequence>MRHVGVGWIPLVFGVVLAGGSLLTFVWAVARGDVTPYMPFVSETGADPPQSGFFSLCLFVAATFGLKCVLVRYQTVRSFNASCSKKMDAMNGAAAILGLVAFLGMAMVASFPVGDVPTVHTVAANVLFYGLLGYQVMQTIITYWMYPLFNGKTIVIIRIMICCFCGLSVILMAAIGAVGKSIWKEKVRDHPLRMKVPSDEGFGLLVTAATFEWILGLCVVLFFFTYVREFHKVTLEIKADLLVDHLDDEPIFRKSPYMSETTYLRAHET</sequence>
<evidence type="ECO:0000259" key="7">
    <source>
        <dbReference type="Pfam" id="PF10277"/>
    </source>
</evidence>
<dbReference type="AlphaFoldDB" id="A0A6M2CII1"/>
<feature type="transmembrane region" description="Helical" evidence="6">
    <location>
        <begin position="202"/>
        <end position="227"/>
    </location>
</feature>
<evidence type="ECO:0000256" key="3">
    <source>
        <dbReference type="ARBA" id="ARBA00022692"/>
    </source>
</evidence>
<feature type="transmembrane region" description="Helical" evidence="6">
    <location>
        <begin position="7"/>
        <end position="30"/>
    </location>
</feature>
<protein>
    <submittedName>
        <fullName evidence="8">Putative dna damage-regulated autophagy modulator protein 1</fullName>
    </submittedName>
</protein>
<dbReference type="PANTHER" id="PTHR21324:SF2">
    <property type="entry name" value="EG:22E5.9 PROTEIN"/>
    <property type="match status" value="1"/>
</dbReference>
<keyword evidence="5 6" id="KW-0472">Membrane</keyword>
<dbReference type="PANTHER" id="PTHR21324">
    <property type="entry name" value="FASTING-INDUCIBLE INTEGRAL MEMBRANE PROTEIN TM6P1-RELATED"/>
    <property type="match status" value="1"/>
</dbReference>
<evidence type="ECO:0000256" key="5">
    <source>
        <dbReference type="ARBA" id="ARBA00023136"/>
    </source>
</evidence>
<accession>A0A6M2CII1</accession>
<comment type="subcellular location">
    <subcellularLocation>
        <location evidence="1">Endomembrane system</location>
        <topology evidence="1">Multi-pass membrane protein</topology>
    </subcellularLocation>
</comment>
<evidence type="ECO:0000256" key="1">
    <source>
        <dbReference type="ARBA" id="ARBA00004127"/>
    </source>
</evidence>
<feature type="transmembrane region" description="Helical" evidence="6">
    <location>
        <begin position="126"/>
        <end position="146"/>
    </location>
</feature>
<evidence type="ECO:0000256" key="4">
    <source>
        <dbReference type="ARBA" id="ARBA00022989"/>
    </source>
</evidence>
<keyword evidence="3 6" id="KW-0812">Transmembrane</keyword>
<dbReference type="EMBL" id="GHWJ01000495">
    <property type="protein sequence ID" value="NOV33232.1"/>
    <property type="molecule type" value="Transcribed_RNA"/>
</dbReference>
<name>A0A6M2CII1_RHIMP</name>
<dbReference type="Pfam" id="PF10277">
    <property type="entry name" value="Frag1"/>
    <property type="match status" value="1"/>
</dbReference>
<dbReference type="InterPro" id="IPR050911">
    <property type="entry name" value="DRAM/TMEM150_Autophagy_Mod"/>
</dbReference>
<evidence type="ECO:0000256" key="6">
    <source>
        <dbReference type="SAM" id="Phobius"/>
    </source>
</evidence>